<dbReference type="GO" id="GO:0009535">
    <property type="term" value="C:chloroplast thylakoid membrane"/>
    <property type="evidence" value="ECO:0007669"/>
    <property type="project" value="UniProtKB-SubCell"/>
</dbReference>
<accession>A0A386AY57</accession>
<dbReference type="InterPro" id="IPR002541">
    <property type="entry name" value="Cyt_c_assembly"/>
</dbReference>
<evidence type="ECO:0000256" key="4">
    <source>
        <dbReference type="ARBA" id="ARBA00022989"/>
    </source>
</evidence>
<dbReference type="GO" id="GO:0020037">
    <property type="term" value="F:heme binding"/>
    <property type="evidence" value="ECO:0007669"/>
    <property type="project" value="InterPro"/>
</dbReference>
<geneLocation type="chloroplast" evidence="8"/>
<keyword evidence="3 6" id="KW-0201">Cytochrome c-type biogenesis</keyword>
<sequence>MTFYWIRAFFNFSIFSHFGKLTIFGAQLVMFFLLIFRGIGENHFPLSNQVIKNNSHKWTLLEEFSTNLMLPKLFLLTFFSVFCFYEALIFLSWGLTFIHLIIENFLSNFLIGAVTAPTALFLNAFASFQLPVSLQKFQPLIPALQSNWLMMHVTVMLLSYATLMSGCLLSIAFLFLNVSFCSQKSSDKGQIQTHFFENQKTQLLKKFDQLSFRAIGIGFPLLTIGILSGSVWANEAWGSYWNWDPKETWSLITWLIFAIYLHLRFTQNWKGWKSAILATLGFFVVWICFLGVNFLSKGLHSYGWFH</sequence>
<reference evidence="8" key="1">
    <citation type="submission" date="2018-07" db="EMBL/GenBank/DDBJ databases">
        <authorList>
            <person name="Quirk P.G."/>
            <person name="Krulwich T.A."/>
        </authorList>
    </citation>
    <scope>NUCLEOTIDE SEQUENCE</scope>
</reference>
<comment type="subunit">
    <text evidence="6">May interact with Ccs1.</text>
</comment>
<dbReference type="HAMAP" id="MF_01391">
    <property type="entry name" value="CytC_CcsA"/>
    <property type="match status" value="1"/>
</dbReference>
<organism evidence="8">
    <name type="scientific">Pseudochlorodesmis sp. HV01306b</name>
    <dbReference type="NCBI Taxonomy" id="2358489"/>
    <lineage>
        <taxon>Eukaryota</taxon>
        <taxon>Viridiplantae</taxon>
        <taxon>Chlorophyta</taxon>
        <taxon>core chlorophytes</taxon>
        <taxon>Ulvophyceae</taxon>
        <taxon>TCBD clade</taxon>
        <taxon>Bryopsidales</taxon>
        <taxon>Bryopsidineae</taxon>
        <taxon>Bryopsidaceae</taxon>
        <taxon>Pseudochlorodesmis</taxon>
    </lineage>
</organism>
<evidence type="ECO:0000256" key="2">
    <source>
        <dbReference type="ARBA" id="ARBA00022692"/>
    </source>
</evidence>
<dbReference type="Pfam" id="PF01578">
    <property type="entry name" value="Cytochrom_C_asm"/>
    <property type="match status" value="1"/>
</dbReference>
<dbReference type="NCBIfam" id="TIGR03144">
    <property type="entry name" value="cytochr_II_ccsB"/>
    <property type="match status" value="1"/>
</dbReference>
<comment type="subcellular location">
    <subcellularLocation>
        <location evidence="1">Membrane</location>
        <topology evidence="1">Multi-pass membrane protein</topology>
    </subcellularLocation>
    <subcellularLocation>
        <location evidence="6">Plastid</location>
        <location evidence="6">Chloroplast thylakoid membrane</location>
        <topology evidence="6">Multi-pass membrane protein</topology>
    </subcellularLocation>
</comment>
<gene>
    <name evidence="8" type="primary">ccs1</name>
    <name evidence="6" type="synonym">ccsA</name>
</gene>
<keyword evidence="8" id="KW-0934">Plastid</keyword>
<evidence type="ECO:0000256" key="3">
    <source>
        <dbReference type="ARBA" id="ARBA00022748"/>
    </source>
</evidence>
<evidence type="ECO:0000256" key="6">
    <source>
        <dbReference type="HAMAP-Rule" id="MF_01391"/>
    </source>
</evidence>
<evidence type="ECO:0000256" key="1">
    <source>
        <dbReference type="ARBA" id="ARBA00004141"/>
    </source>
</evidence>
<evidence type="ECO:0000259" key="7">
    <source>
        <dbReference type="Pfam" id="PF01578"/>
    </source>
</evidence>
<name>A0A386AY57_9CHLO</name>
<comment type="function">
    <text evidence="6">Required during biogenesis of c-type cytochromes (cytochrome c6 and cytochrome f) at the step of heme attachment.</text>
</comment>
<dbReference type="InterPro" id="IPR017562">
    <property type="entry name" value="Cyt_c_biogenesis_CcsA"/>
</dbReference>
<dbReference type="PANTHER" id="PTHR30071:SF1">
    <property type="entry name" value="CYTOCHROME B_B6 PROTEIN-RELATED"/>
    <property type="match status" value="1"/>
</dbReference>
<protein>
    <recommendedName>
        <fullName evidence="6">Cytochrome c biogenesis protein CcsA</fullName>
    </recommendedName>
</protein>
<dbReference type="AlphaFoldDB" id="A0A386AY57"/>
<keyword evidence="4 6" id="KW-1133">Transmembrane helix</keyword>
<keyword evidence="5 6" id="KW-0472">Membrane</keyword>
<proteinExistence type="inferred from homology"/>
<evidence type="ECO:0000313" key="8">
    <source>
        <dbReference type="EMBL" id="AYC64384.1"/>
    </source>
</evidence>
<reference evidence="8" key="2">
    <citation type="journal article" date="2019" name="Mol. Phylogenet. Evol.">
        <title>Reassessment of the classification of bryopsidales (chlorophyta) based on chloroplast phylogenomic analyses.</title>
        <authorList>
            <person name="Cremen M.C."/>
            <person name="Leliaert F."/>
            <person name="West J."/>
            <person name="Lam D.W."/>
            <person name="Shimada S."/>
            <person name="Lopez-Bautista J.M."/>
            <person name="Verbruggen H."/>
        </authorList>
    </citation>
    <scope>NUCLEOTIDE SEQUENCE</scope>
</reference>
<dbReference type="GO" id="GO:0017004">
    <property type="term" value="P:cytochrome complex assembly"/>
    <property type="evidence" value="ECO:0007669"/>
    <property type="project" value="UniProtKB-UniRule"/>
</dbReference>
<feature type="domain" description="Cytochrome c assembly protein" evidence="7">
    <location>
        <begin position="85"/>
        <end position="300"/>
    </location>
</feature>
<keyword evidence="2 6" id="KW-0812">Transmembrane</keyword>
<dbReference type="EMBL" id="MH591096">
    <property type="protein sequence ID" value="AYC64384.1"/>
    <property type="molecule type" value="Genomic_DNA"/>
</dbReference>
<comment type="similarity">
    <text evidence="6">Belongs to the CcmF/CycK/Ccl1/NrfE/CcsA family.</text>
</comment>
<evidence type="ECO:0000256" key="5">
    <source>
        <dbReference type="ARBA" id="ARBA00023136"/>
    </source>
</evidence>
<dbReference type="InterPro" id="IPR045062">
    <property type="entry name" value="Cyt_c_biogenesis_CcsA/CcmC"/>
</dbReference>
<dbReference type="PANTHER" id="PTHR30071">
    <property type="entry name" value="HEME EXPORTER PROTEIN C"/>
    <property type="match status" value="1"/>
</dbReference>
<keyword evidence="8" id="KW-0150">Chloroplast</keyword>
<dbReference type="GO" id="GO:0005886">
    <property type="term" value="C:plasma membrane"/>
    <property type="evidence" value="ECO:0007669"/>
    <property type="project" value="TreeGrafter"/>
</dbReference>
<keyword evidence="6" id="KW-0793">Thylakoid</keyword>